<evidence type="ECO:0000313" key="10">
    <source>
        <dbReference type="Proteomes" id="UP000244810"/>
    </source>
</evidence>
<feature type="domain" description="ABC transmembrane type-1" evidence="8">
    <location>
        <begin position="93"/>
        <end position="297"/>
    </location>
</feature>
<dbReference type="InterPro" id="IPR045621">
    <property type="entry name" value="BPD_transp_1_N"/>
</dbReference>
<dbReference type="Gene3D" id="1.10.3720.10">
    <property type="entry name" value="MetI-like"/>
    <property type="match status" value="1"/>
</dbReference>
<feature type="transmembrane region" description="Helical" evidence="7">
    <location>
        <begin position="278"/>
        <end position="300"/>
    </location>
</feature>
<dbReference type="Pfam" id="PF00528">
    <property type="entry name" value="BPD_transp_1"/>
    <property type="match status" value="1"/>
</dbReference>
<dbReference type="InterPro" id="IPR000515">
    <property type="entry name" value="MetI-like"/>
</dbReference>
<keyword evidence="4 7" id="KW-0812">Transmembrane</keyword>
<protein>
    <submittedName>
        <fullName evidence="9">ABC transporter permease</fullName>
    </submittedName>
</protein>
<dbReference type="Proteomes" id="UP000244810">
    <property type="component" value="Unassembled WGS sequence"/>
</dbReference>
<dbReference type="GO" id="GO:0071916">
    <property type="term" value="F:dipeptide transmembrane transporter activity"/>
    <property type="evidence" value="ECO:0007669"/>
    <property type="project" value="TreeGrafter"/>
</dbReference>
<keyword evidence="5 7" id="KW-1133">Transmembrane helix</keyword>
<evidence type="ECO:0000256" key="1">
    <source>
        <dbReference type="ARBA" id="ARBA00004651"/>
    </source>
</evidence>
<feature type="transmembrane region" description="Helical" evidence="7">
    <location>
        <begin position="132"/>
        <end position="152"/>
    </location>
</feature>
<keyword evidence="6 7" id="KW-0472">Membrane</keyword>
<evidence type="ECO:0000256" key="4">
    <source>
        <dbReference type="ARBA" id="ARBA00022692"/>
    </source>
</evidence>
<dbReference type="RefSeq" id="WP_107754272.1">
    <property type="nucleotide sequence ID" value="NZ_QBKF01000012.1"/>
</dbReference>
<feature type="transmembrane region" description="Helical" evidence="7">
    <location>
        <begin position="99"/>
        <end position="120"/>
    </location>
</feature>
<keyword evidence="3" id="KW-1003">Cell membrane</keyword>
<reference evidence="9 10" key="1">
    <citation type="journal article" date="2011" name="Syst. Appl. Microbiol.">
        <title>Defluviimonas denitrificans gen. nov., sp. nov., and Pararhodobacter aggregans gen. nov., sp. nov., non-phototrophic Rhodobacteraceae from the biofilter of a marine aquaculture.</title>
        <authorList>
            <person name="Foesel B.U."/>
            <person name="Drake H.L."/>
            <person name="Schramm A."/>
        </authorList>
    </citation>
    <scope>NUCLEOTIDE SEQUENCE [LARGE SCALE GENOMIC DNA]</scope>
    <source>
        <strain evidence="9 10">D1-19</strain>
    </source>
</reference>
<comment type="subcellular location">
    <subcellularLocation>
        <location evidence="1 7">Cell membrane</location>
        <topology evidence="1 7">Multi-pass membrane protein</topology>
    </subcellularLocation>
</comment>
<name>A0A2T7UM49_9RHOB</name>
<evidence type="ECO:0000256" key="2">
    <source>
        <dbReference type="ARBA" id="ARBA00022448"/>
    </source>
</evidence>
<dbReference type="CDD" id="cd06261">
    <property type="entry name" value="TM_PBP2"/>
    <property type="match status" value="1"/>
</dbReference>
<feature type="transmembrane region" description="Helical" evidence="7">
    <location>
        <begin position="172"/>
        <end position="192"/>
    </location>
</feature>
<gene>
    <name evidence="9" type="ORF">DDE23_19955</name>
</gene>
<evidence type="ECO:0000256" key="6">
    <source>
        <dbReference type="ARBA" id="ARBA00023136"/>
    </source>
</evidence>
<sequence>MPVLTRLASALMVLFVVSAMIFALTRLGGVSPARLVLGADAPAESLAAFEAEHGLDRPIAVQYLAWLRALPAEGFARSYVTGQSVNQRLAETLPLTLELVTLAFVLAVVGSVALGSASAYGENRWPDHAVRILAMAALSVPGFWLGLLLMRLVGVQLGWLPPVGVIPWARGVWPHLSSLLLPALAIAIYYIGAMSRLMRASLIDVLGQDYTRTGVALGLPARTRYVYTLRNALPPFVSMAAMSYGYMFGWAVIVEMVFNLPGLANALLTAIFQRDYPMIQAIVLLITLVFVLASTAADLIQRALNPRLAT</sequence>
<dbReference type="GO" id="GO:0005886">
    <property type="term" value="C:plasma membrane"/>
    <property type="evidence" value="ECO:0007669"/>
    <property type="project" value="UniProtKB-SubCell"/>
</dbReference>
<accession>A0A2T7UM49</accession>
<dbReference type="PANTHER" id="PTHR43163">
    <property type="entry name" value="DIPEPTIDE TRANSPORT SYSTEM PERMEASE PROTEIN DPPB-RELATED"/>
    <property type="match status" value="1"/>
</dbReference>
<dbReference type="PANTHER" id="PTHR43163:SF6">
    <property type="entry name" value="DIPEPTIDE TRANSPORT SYSTEM PERMEASE PROTEIN DPPB-RELATED"/>
    <property type="match status" value="1"/>
</dbReference>
<feature type="transmembrane region" description="Helical" evidence="7">
    <location>
        <begin position="232"/>
        <end position="258"/>
    </location>
</feature>
<proteinExistence type="inferred from homology"/>
<dbReference type="InterPro" id="IPR035906">
    <property type="entry name" value="MetI-like_sf"/>
</dbReference>
<comment type="caution">
    <text evidence="9">The sequence shown here is derived from an EMBL/GenBank/DDBJ whole genome shotgun (WGS) entry which is preliminary data.</text>
</comment>
<dbReference type="AlphaFoldDB" id="A0A2T7UM49"/>
<dbReference type="OrthoDB" id="9807402at2"/>
<comment type="similarity">
    <text evidence="7">Belongs to the binding-protein-dependent transport system permease family.</text>
</comment>
<dbReference type="Pfam" id="PF19300">
    <property type="entry name" value="BPD_transp_1_N"/>
    <property type="match status" value="1"/>
</dbReference>
<evidence type="ECO:0000256" key="5">
    <source>
        <dbReference type="ARBA" id="ARBA00022989"/>
    </source>
</evidence>
<dbReference type="EMBL" id="QDDR01000012">
    <property type="protein sequence ID" value="PVE45780.1"/>
    <property type="molecule type" value="Genomic_DNA"/>
</dbReference>
<evidence type="ECO:0000313" key="9">
    <source>
        <dbReference type="EMBL" id="PVE45780.1"/>
    </source>
</evidence>
<dbReference type="SUPFAM" id="SSF161098">
    <property type="entry name" value="MetI-like"/>
    <property type="match status" value="1"/>
</dbReference>
<evidence type="ECO:0000256" key="3">
    <source>
        <dbReference type="ARBA" id="ARBA00022475"/>
    </source>
</evidence>
<keyword evidence="2 7" id="KW-0813">Transport</keyword>
<evidence type="ECO:0000256" key="7">
    <source>
        <dbReference type="RuleBase" id="RU363032"/>
    </source>
</evidence>
<keyword evidence="10" id="KW-1185">Reference proteome</keyword>
<evidence type="ECO:0000259" key="8">
    <source>
        <dbReference type="PROSITE" id="PS50928"/>
    </source>
</evidence>
<dbReference type="PROSITE" id="PS50928">
    <property type="entry name" value="ABC_TM1"/>
    <property type="match status" value="1"/>
</dbReference>
<organism evidence="9 10">
    <name type="scientific">Pararhodobacter aggregans</name>
    <dbReference type="NCBI Taxonomy" id="404875"/>
    <lineage>
        <taxon>Bacteria</taxon>
        <taxon>Pseudomonadati</taxon>
        <taxon>Pseudomonadota</taxon>
        <taxon>Alphaproteobacteria</taxon>
        <taxon>Rhodobacterales</taxon>
        <taxon>Paracoccaceae</taxon>
        <taxon>Pararhodobacter</taxon>
    </lineage>
</organism>